<accession>A0A0F9FTF4</accession>
<name>A0A0F9FTF4_9ZZZZ</name>
<evidence type="ECO:0000313" key="1">
    <source>
        <dbReference type="EMBL" id="KKL81586.1"/>
    </source>
</evidence>
<gene>
    <name evidence="1" type="ORF">LCGC14_1993230</name>
</gene>
<organism evidence="1">
    <name type="scientific">marine sediment metagenome</name>
    <dbReference type="NCBI Taxonomy" id="412755"/>
    <lineage>
        <taxon>unclassified sequences</taxon>
        <taxon>metagenomes</taxon>
        <taxon>ecological metagenomes</taxon>
    </lineage>
</organism>
<proteinExistence type="predicted"/>
<dbReference type="EMBL" id="LAZR01022520">
    <property type="protein sequence ID" value="KKL81586.1"/>
    <property type="molecule type" value="Genomic_DNA"/>
</dbReference>
<comment type="caution">
    <text evidence="1">The sequence shown here is derived from an EMBL/GenBank/DDBJ whole genome shotgun (WGS) entry which is preliminary data.</text>
</comment>
<dbReference type="AlphaFoldDB" id="A0A0F9FTF4"/>
<reference evidence="1" key="1">
    <citation type="journal article" date="2015" name="Nature">
        <title>Complex archaea that bridge the gap between prokaryotes and eukaryotes.</title>
        <authorList>
            <person name="Spang A."/>
            <person name="Saw J.H."/>
            <person name="Jorgensen S.L."/>
            <person name="Zaremba-Niedzwiedzka K."/>
            <person name="Martijn J."/>
            <person name="Lind A.E."/>
            <person name="van Eijk R."/>
            <person name="Schleper C."/>
            <person name="Guy L."/>
            <person name="Ettema T.J."/>
        </authorList>
    </citation>
    <scope>NUCLEOTIDE SEQUENCE</scope>
</reference>
<protein>
    <submittedName>
        <fullName evidence="1">Uncharacterized protein</fullName>
    </submittedName>
</protein>
<sequence length="45" mass="4850">MYLSIQSLTELEQATLNAMKEDLEATDLPASTTPVVVSYGGPIHD</sequence>